<organism evidence="2 3">
    <name type="scientific">Paramecium primaurelia</name>
    <dbReference type="NCBI Taxonomy" id="5886"/>
    <lineage>
        <taxon>Eukaryota</taxon>
        <taxon>Sar</taxon>
        <taxon>Alveolata</taxon>
        <taxon>Ciliophora</taxon>
        <taxon>Intramacronucleata</taxon>
        <taxon>Oligohymenophorea</taxon>
        <taxon>Peniculida</taxon>
        <taxon>Parameciidae</taxon>
        <taxon>Paramecium</taxon>
    </lineage>
</organism>
<evidence type="ECO:0000313" key="3">
    <source>
        <dbReference type="Proteomes" id="UP000688137"/>
    </source>
</evidence>
<keyword evidence="3" id="KW-1185">Reference proteome</keyword>
<reference evidence="2" key="1">
    <citation type="submission" date="2021-01" db="EMBL/GenBank/DDBJ databases">
        <authorList>
            <consortium name="Genoscope - CEA"/>
            <person name="William W."/>
        </authorList>
    </citation>
    <scope>NUCLEOTIDE SEQUENCE</scope>
</reference>
<name>A0A8S1Q1F3_PARPR</name>
<accession>A0A8S1Q1F3</accession>
<protein>
    <submittedName>
        <fullName evidence="2">Uncharacterized protein</fullName>
    </submittedName>
</protein>
<comment type="caution">
    <text evidence="2">The sequence shown here is derived from an EMBL/GenBank/DDBJ whole genome shotgun (WGS) entry which is preliminary data.</text>
</comment>
<dbReference type="EMBL" id="CAJJDM010000144">
    <property type="protein sequence ID" value="CAD8109404.1"/>
    <property type="molecule type" value="Genomic_DNA"/>
</dbReference>
<evidence type="ECO:0000256" key="1">
    <source>
        <dbReference type="SAM" id="MobiDB-lite"/>
    </source>
</evidence>
<dbReference type="AlphaFoldDB" id="A0A8S1Q1F3"/>
<proteinExistence type="predicted"/>
<evidence type="ECO:0000313" key="2">
    <source>
        <dbReference type="EMBL" id="CAD8109404.1"/>
    </source>
</evidence>
<sequence>MQNTDQESSINNSIPKDSEQQNFVNKKKNAKKSSRRIHKIPIRTQQLLFVQVFQEGKSIKQVADDLKLNYSSAKSLIHYYKNNKRPAPNQVVDVLNGKKPCLYKNMQNNQNAYNNLKIEVRLKHSFIKAYNFFERLRKQEQRFASQCLS</sequence>
<feature type="region of interest" description="Disordered" evidence="1">
    <location>
        <begin position="1"/>
        <end position="37"/>
    </location>
</feature>
<feature type="compositionally biased region" description="Polar residues" evidence="1">
    <location>
        <begin position="1"/>
        <end position="24"/>
    </location>
</feature>
<dbReference type="OMA" id="QRFASQC"/>
<feature type="compositionally biased region" description="Basic residues" evidence="1">
    <location>
        <begin position="25"/>
        <end position="37"/>
    </location>
</feature>
<dbReference type="Proteomes" id="UP000688137">
    <property type="component" value="Unassembled WGS sequence"/>
</dbReference>
<gene>
    <name evidence="2" type="ORF">PPRIM_AZ9-3.1.T1400126</name>
</gene>